<dbReference type="SUPFAM" id="SSF50346">
    <property type="entry name" value="PRC-barrel domain"/>
    <property type="match status" value="1"/>
</dbReference>
<dbReference type="InterPro" id="IPR038209">
    <property type="entry name" value="CKK_dom_sf"/>
</dbReference>
<dbReference type="InterPro" id="IPR022613">
    <property type="entry name" value="CH_CAMSAP_2"/>
</dbReference>
<dbReference type="SUPFAM" id="SSF47576">
    <property type="entry name" value="Calponin-homology domain, CH-domain"/>
    <property type="match status" value="1"/>
</dbReference>
<dbReference type="SMART" id="SM01051">
    <property type="entry name" value="CAMSAP_CKK"/>
    <property type="match status" value="1"/>
</dbReference>
<feature type="non-terminal residue" evidence="10">
    <location>
        <position position="1"/>
    </location>
</feature>
<feature type="compositionally biased region" description="Polar residues" evidence="7">
    <location>
        <begin position="1336"/>
        <end position="1350"/>
    </location>
</feature>
<feature type="region of interest" description="Disordered" evidence="7">
    <location>
        <begin position="406"/>
        <end position="569"/>
    </location>
</feature>
<name>A0ABP0VGF8_9BRYO</name>
<feature type="compositionally biased region" description="Low complexity" evidence="7">
    <location>
        <begin position="352"/>
        <end position="365"/>
    </location>
</feature>
<feature type="compositionally biased region" description="Polar residues" evidence="7">
    <location>
        <begin position="435"/>
        <end position="502"/>
    </location>
</feature>
<evidence type="ECO:0000256" key="7">
    <source>
        <dbReference type="SAM" id="MobiDB-lite"/>
    </source>
</evidence>
<evidence type="ECO:0008006" key="12">
    <source>
        <dbReference type="Google" id="ProtNLM"/>
    </source>
</evidence>
<dbReference type="PANTHER" id="PTHR21595">
    <property type="entry name" value="PATRONIN"/>
    <property type="match status" value="1"/>
</dbReference>
<dbReference type="InterPro" id="IPR058042">
    <property type="entry name" value="CAMSAP_N"/>
</dbReference>
<feature type="compositionally biased region" description="Low complexity" evidence="7">
    <location>
        <begin position="1268"/>
        <end position="1287"/>
    </location>
</feature>
<feature type="region of interest" description="Disordered" evidence="7">
    <location>
        <begin position="1076"/>
        <end position="1170"/>
    </location>
</feature>
<feature type="compositionally biased region" description="Polar residues" evidence="7">
    <location>
        <begin position="1312"/>
        <end position="1321"/>
    </location>
</feature>
<evidence type="ECO:0000256" key="2">
    <source>
        <dbReference type="ARBA" id="ARBA00022490"/>
    </source>
</evidence>
<sequence>AKQRASVLWLLSKAYNNDIPTDLRDPFYKDHDEQDRLKPQITQSLANAELYCLALANIYSDPNYHCLNHHGIMQILMRKGVYMIEPHDTSLTETVLIQNAPIKMSAHMVIIEGIMTLFIKEVLIPEKVAEVVNRFSVLEIPDEIPDDPEEAALFWINKSCVKLKQVMQKDMNEDETTRNEPLPSLPMLEDLTDMSDGCCLAALLCFYCPDHLRWQEICFNKEMSMADSIYNLQLVQFFCQEKLPYNICFLSLEDFLYLHETIQPNVLAFIADLLFLFEIRTAKCVRQPGLDYDTEIPTDNEIMHNGSSLSYPDLPTPAEMKAKSLQHSSWVDERQQLEQRNGSTSIRSPRKSGSSAKLRQRSSSSHNLSDEDEELTRYFSALDIKADLEPSPEILMIAERNVHKTPIKTGPKSITTYSNNIKDNNKDNNLDQNDYYLSSSPVRHSDTSNGNSNKSSQLADYFSQLSQTNSSPNRKTAPNTTSFAKLNSENSKNLSLTTSPEPSINIAYSHKNEKTPNVEQKSPVKSQSSRSIPHINKSDSVKQLLERENETNDVSKSSANLSVDKQNTSDSEIASQIYNIRMKLEEKRRKIEQERKNAEEEWKSNRQNIGKEAFLRVVHKNGKEDNESDVRDVSKNKQTSNQEKREVVSINDVVQDLDTLKRKWFEDKRPNDQNKPFVLNQSGDKSNFDDLKASIDLMESSITDIDADLVILQEHELMLRSHRNVIPVNNSDKSKFFLSPDHQKVPQPLLHASQPFHLAAEPQIPPQQQTFNSLSFQQQNTPQIHPSMISQQTSTLVQQQRAMWNDNQVYNPNDGTQPMGPRRGQWGQPVMPVSTNTGSGINQWKTVPIPQQQIDPNFQQSNYEPFDIHGLRQTANMPFNSQAFHPMVAQNSYNYNLGGHYNTLNSQHSSYAHQNGPIPQTQFNFQGFPQPQYAPNNSIGQYAQTQQFNPNVSNSSINYNQTPPHQMLTNPEQNYHSMSINHFNNQPMNQENSQQMRPMLGQTPTLINSQPINMPSVPMPSHYEEYDNQQVFSSPTNKTLNGRTFRVSKPKVLSPDILEQNSPTRSIISEFSNEALNNGKNENSPNSSILKDNSNVSETSHPNESFFISFGNEPKSKAKPGLKPKQVKLQQQMRRELKSASASSNLSNESEDQNTSYETPSKQNASQLSNSVSPGVGFVIGADLVNPEPSYEEEMARKKESIMIQSLKRRAEQEAKRLKKEQDLAHKREEERLRRENSEKKKEEERIKRQFILEQYRQRKAAEEAEKNGSIGNSNANSSRDSNRNNNTLVLNRPSRQRLFSSSKPRPKSLHVNASNIQDYSSLDCKPSRIMDDPDSCQNMLSSNSANSRPQSAMSAQSQNSAFSLSTARRLPSPTQSHSSNVPSFPSGFMLSKFRGPPSDGASDAGSTFSEYTGPKLFVKPSQKSNKVLILNAINVVLAGAVNSDTKKKVLEEINASDSKHYLILFRNAGLQFRAIYSYNPDRDEVFKLFGTGPKCVINEMIDRFY</sequence>
<dbReference type="PROSITE" id="PS51508">
    <property type="entry name" value="CKK"/>
    <property type="match status" value="1"/>
</dbReference>
<dbReference type="PROSITE" id="PS50021">
    <property type="entry name" value="CH"/>
    <property type="match status" value="1"/>
</dbReference>
<evidence type="ECO:0000256" key="6">
    <source>
        <dbReference type="SAM" id="Coils"/>
    </source>
</evidence>
<keyword evidence="4 6" id="KW-0175">Coiled coil</keyword>
<keyword evidence="2" id="KW-0963">Cytoplasm</keyword>
<dbReference type="Pfam" id="PF17095">
    <property type="entry name" value="CAMSAP_CC1"/>
    <property type="match status" value="1"/>
</dbReference>
<dbReference type="Pfam" id="PF11971">
    <property type="entry name" value="CAMSAP_CH"/>
    <property type="match status" value="1"/>
</dbReference>
<comment type="caution">
    <text evidence="10">The sequence shown here is derived from an EMBL/GenBank/DDBJ whole genome shotgun (WGS) entry which is preliminary data.</text>
</comment>
<feature type="compositionally biased region" description="Polar residues" evidence="7">
    <location>
        <begin position="1076"/>
        <end position="1103"/>
    </location>
</feature>
<comment type="subcellular location">
    <subcellularLocation>
        <location evidence="1">Cytoplasm</location>
        <location evidence="1">Cytoskeleton</location>
    </subcellularLocation>
</comment>
<feature type="compositionally biased region" description="Polar residues" evidence="7">
    <location>
        <begin position="1373"/>
        <end position="1384"/>
    </location>
</feature>
<dbReference type="InterPro" id="IPR011033">
    <property type="entry name" value="PRC_barrel-like_sf"/>
</dbReference>
<feature type="compositionally biased region" description="Basic residues" evidence="7">
    <location>
        <begin position="1117"/>
        <end position="1126"/>
    </location>
</feature>
<feature type="compositionally biased region" description="Polar residues" evidence="7">
    <location>
        <begin position="338"/>
        <end position="347"/>
    </location>
</feature>
<dbReference type="InterPro" id="IPR032940">
    <property type="entry name" value="CAMSAP"/>
</dbReference>
<feature type="compositionally biased region" description="Basic and acidic residues" evidence="7">
    <location>
        <begin position="621"/>
        <end position="635"/>
    </location>
</feature>
<feature type="compositionally biased region" description="Basic and acidic residues" evidence="7">
    <location>
        <begin position="536"/>
        <end position="550"/>
    </location>
</feature>
<dbReference type="Gene3D" id="3.10.20.360">
    <property type="entry name" value="CKK domain"/>
    <property type="match status" value="1"/>
</dbReference>
<reference evidence="10" key="1">
    <citation type="submission" date="2024-02" db="EMBL/GenBank/DDBJ databases">
        <authorList>
            <consortium name="ELIXIR-Norway"/>
            <consortium name="Elixir Norway"/>
        </authorList>
    </citation>
    <scope>NUCLEOTIDE SEQUENCE</scope>
</reference>
<accession>A0ABP0VGF8</accession>
<feature type="domain" description="Calponin-homology (CH)" evidence="8">
    <location>
        <begin position="146"/>
        <end position="278"/>
    </location>
</feature>
<feature type="region of interest" description="Disordered" evidence="7">
    <location>
        <begin position="621"/>
        <end position="645"/>
    </location>
</feature>
<organism evidence="10 11">
    <name type="scientific">Sphagnum jensenii</name>
    <dbReference type="NCBI Taxonomy" id="128206"/>
    <lineage>
        <taxon>Eukaryota</taxon>
        <taxon>Viridiplantae</taxon>
        <taxon>Streptophyta</taxon>
        <taxon>Embryophyta</taxon>
        <taxon>Bryophyta</taxon>
        <taxon>Sphagnophytina</taxon>
        <taxon>Sphagnopsida</taxon>
        <taxon>Sphagnales</taxon>
        <taxon>Sphagnaceae</taxon>
        <taxon>Sphagnum</taxon>
    </lineage>
</organism>
<gene>
    <name evidence="10" type="ORF">CSSPJE1EN1_LOCUS28916</name>
</gene>
<feature type="non-terminal residue" evidence="10">
    <location>
        <position position="1506"/>
    </location>
</feature>
<feature type="compositionally biased region" description="Polar residues" evidence="7">
    <location>
        <begin position="517"/>
        <end position="531"/>
    </location>
</feature>
<dbReference type="InterPro" id="IPR001715">
    <property type="entry name" value="CH_dom"/>
</dbReference>
<evidence type="ECO:0000259" key="8">
    <source>
        <dbReference type="PROSITE" id="PS50021"/>
    </source>
</evidence>
<feature type="region of interest" description="Disordered" evidence="7">
    <location>
        <begin position="1260"/>
        <end position="1384"/>
    </location>
</feature>
<evidence type="ECO:0000256" key="3">
    <source>
        <dbReference type="ARBA" id="ARBA00022701"/>
    </source>
</evidence>
<dbReference type="InterPro" id="IPR014797">
    <property type="entry name" value="CKK_CAMSAP"/>
</dbReference>
<evidence type="ECO:0000313" key="11">
    <source>
        <dbReference type="Proteomes" id="UP001497444"/>
    </source>
</evidence>
<evidence type="ECO:0000256" key="5">
    <source>
        <dbReference type="ARBA" id="ARBA00023212"/>
    </source>
</evidence>
<dbReference type="Pfam" id="PF08683">
    <property type="entry name" value="CAMSAP_CKK"/>
    <property type="match status" value="1"/>
</dbReference>
<keyword evidence="3" id="KW-0493">Microtubule</keyword>
<evidence type="ECO:0000256" key="4">
    <source>
        <dbReference type="ARBA" id="ARBA00023054"/>
    </source>
</evidence>
<evidence type="ECO:0000313" key="10">
    <source>
        <dbReference type="EMBL" id="CAK9253538.1"/>
    </source>
</evidence>
<keyword evidence="5" id="KW-0206">Cytoskeleton</keyword>
<feature type="compositionally biased region" description="Low complexity" evidence="7">
    <location>
        <begin position="1139"/>
        <end position="1148"/>
    </location>
</feature>
<keyword evidence="11" id="KW-1185">Reference proteome</keyword>
<feature type="compositionally biased region" description="Polar residues" evidence="7">
    <location>
        <begin position="1153"/>
        <end position="1170"/>
    </location>
</feature>
<dbReference type="InterPro" id="IPR036872">
    <property type="entry name" value="CH_dom_sf"/>
</dbReference>
<dbReference type="InterPro" id="IPR031372">
    <property type="entry name" value="CAMSAP_CC1"/>
</dbReference>
<feature type="coiled-coil region" evidence="6">
    <location>
        <begin position="1201"/>
        <end position="1250"/>
    </location>
</feature>
<feature type="coiled-coil region" evidence="6">
    <location>
        <begin position="574"/>
        <end position="608"/>
    </location>
</feature>
<dbReference type="PANTHER" id="PTHR21595:SF0">
    <property type="entry name" value="PATRONIN"/>
    <property type="match status" value="1"/>
</dbReference>
<dbReference type="Pfam" id="PF25532">
    <property type="entry name" value="CH_CAMSAP2_N"/>
    <property type="match status" value="1"/>
</dbReference>
<feature type="compositionally biased region" description="Low complexity" evidence="7">
    <location>
        <begin position="1351"/>
        <end position="1364"/>
    </location>
</feature>
<feature type="compositionally biased region" description="Polar residues" evidence="7">
    <location>
        <begin position="552"/>
        <end position="569"/>
    </location>
</feature>
<dbReference type="Proteomes" id="UP001497444">
    <property type="component" value="Unassembled WGS sequence"/>
</dbReference>
<protein>
    <recommendedName>
        <fullName evidence="12">Patronin</fullName>
    </recommendedName>
</protein>
<feature type="domain" description="CKK" evidence="9">
    <location>
        <begin position="1414"/>
        <end position="1506"/>
    </location>
</feature>
<proteinExistence type="predicted"/>
<evidence type="ECO:0000256" key="1">
    <source>
        <dbReference type="ARBA" id="ARBA00004245"/>
    </source>
</evidence>
<dbReference type="EMBL" id="CAXAQS010000888">
    <property type="protein sequence ID" value="CAK9253538.1"/>
    <property type="molecule type" value="Genomic_DNA"/>
</dbReference>
<feature type="region of interest" description="Disordered" evidence="7">
    <location>
        <begin position="336"/>
        <end position="373"/>
    </location>
</feature>
<evidence type="ECO:0000259" key="9">
    <source>
        <dbReference type="PROSITE" id="PS51508"/>
    </source>
</evidence>